<dbReference type="Gene3D" id="1.50.10.20">
    <property type="match status" value="1"/>
</dbReference>
<evidence type="ECO:0000256" key="2">
    <source>
        <dbReference type="ARBA" id="ARBA00010952"/>
    </source>
</evidence>
<evidence type="ECO:0000256" key="9">
    <source>
        <dbReference type="SAM" id="SignalP"/>
    </source>
</evidence>
<dbReference type="GO" id="GO:0005615">
    <property type="term" value="C:extracellular space"/>
    <property type="evidence" value="ECO:0007669"/>
    <property type="project" value="InterPro"/>
</dbReference>
<keyword evidence="5 9" id="KW-0732">Signal</keyword>
<proteinExistence type="inferred from homology"/>
<dbReference type="GO" id="GO:0004867">
    <property type="term" value="F:serine-type endopeptidase inhibitor activity"/>
    <property type="evidence" value="ECO:0007669"/>
    <property type="project" value="UniProtKB-KW"/>
</dbReference>
<feature type="signal peptide" evidence="9">
    <location>
        <begin position="1"/>
        <end position="23"/>
    </location>
</feature>
<dbReference type="PROSITE" id="PS00477">
    <property type="entry name" value="ALPHA_2_MACROGLOBULIN"/>
    <property type="match status" value="1"/>
</dbReference>
<dbReference type="InterPro" id="IPR050473">
    <property type="entry name" value="A2M/Complement_sys"/>
</dbReference>
<comment type="caution">
    <text evidence="13">The sequence shown here is derived from an EMBL/GenBank/DDBJ whole genome shotgun (WGS) entry which is preliminary data.</text>
</comment>
<dbReference type="InterPro" id="IPR013783">
    <property type="entry name" value="Ig-like_fold"/>
</dbReference>
<dbReference type="SMART" id="SM01359">
    <property type="entry name" value="A2M_N_2"/>
    <property type="match status" value="1"/>
</dbReference>
<dbReference type="SMART" id="SM01419">
    <property type="entry name" value="Thiol-ester_cl"/>
    <property type="match status" value="1"/>
</dbReference>
<sequence>MAPRNFVWVRALILALGLCGAYAKDGFLLTMPLVLRHGSDSQFCLTMHGNKAGSSEAKLTFADATSGQEVATIKGVFTIGEQKCLKFPVPPPGDYKVKLTNSTDNLHDPVKVTVLDNKLITLVQTDKPIYKPGQKVRFRILTLLNSMMPRTGQIHSVYIKDPNDSRVKQYLNLTTKGISSLDFQLGKEAKLGNWKIEVNLDKSDETNQKSTVGKFTVKEYVLPRFEVDIEPPPYILPSDQIISGKVCGRYTYGKPVSGYLSLDLCWTAPFSGYSSPPTLPCYHMDVRLDGCYNFSVNASLVRSGPTYYYFRPELHIRAKITEDGTGATVSQNHTGPQESRAQLTIRLDDYTNSFFKPGLPYYGKVIVTKPDGSPASGETVKVTANSRDNSVHFSKTFNTDEAGVAVFSLCGGFTKATDAIKISALWLSLENPESPVGMRTVSGFRHVSQWFSPSLSYVQLPKFDSSHLCGQRLTLAVPYTTRAGSKVQFQYQVIARGQVVMTGQVDPMATATPGGGMAMPPSDMCLQKDEASSDRRDRITAPGMPGGGPFPIAMDEDIEQSGGVDEPVVWSDTVSDMVFSFLLDLEIKPIMSPKFTLLLHHVREDGEVVADSMQYNVEPCFENQVKLEFNESQALPGQRVNLNLDAAPGSVCGVGVVDKSVNILGGDHQITPVKIFDKIGEFSSSYYGPNTMLYGNDYDYCKERMESIEGLLEQEDGYWQYKSEYVDSLEAFKVSGSLVLTNLDLETRPCRQTDPIIYSEVARSIGPGVSNRDNGQSVRSNFPETWLWTVLVAGPEGEIVLTETAPDTITSWSANALCVSQEKGFGLSEVTSLTTFQPFFLSVHLPYVAVRGERLPVMLTVYNYLTKCITVQLTLDLGEEFKVHNSRQFRDPVCVCGGKSYTAKYYVTPKDIGSLPVVAKATIVAGKCRKTAHIDLDYAGMSDEVHRKMLVKAEGAEQSYTYASYLCSKDGKPLSEEVPLQLPKGKEMVRDSARGEVQVIGDIMGPALSNLDHLVRMPTGCGEQNMVGFVPNILVLNYLNSTGNLDETTRQKAISNMEIGYQRELNYRHKDGSFSAFGEKDPKGSVWLTSFVVKSFAQAQKHIFIDENGLQRSVDFLVRSQLETGCFRETGKVFSSYMMGGLGQGRGQRNRDPPQGTLTAYVLMALMEAGVDTSNPTIDLGIQCMNRELRSLKNRLDSYTLAQVTLANMKYNSTSPDAQFAFKTLQGKAQQDDMHMYWTRGKSQPPATNTWFYQAAPSAEVEMTSYALMSYLQLYQDQAVKMSHKISMWLNRQRNSFGGFASTQDTVVGLEALSQFAALAYSRDLADLKVKVMFNSTTAPSNVEFSVSEGETNTRFLLQSKPIPALPTTLHISTSGTGCALVQANVRYNKPPRTYLGGEKPKFTLKVYARPYQHDPDRCDHRTLSIRVGSRKGHTFSKGMGLLTLRMVTGWSPTSSSLTKLNSLSPKLGIMRIDYEEEEGVLSLYFDEFSRKAKRFTMDVIQDQDLRVSNPKAADVRVVEYYETDVTNVKQYRIKTTCGTKAEIPRYRPNSGSNPLVPVRMDEPATVDILQHTVSAGAPAPPNACPACITTRKIPTNFRSAICNASAVYKALAGRKGARPLKLRQDLRPKEMLVGLEQFASYRLPPGCNCSLLSTDGGPRRVIIVTAKKVSGKYLTLDRNSIIMKTTMKAEKEARAAQETCPLQKE</sequence>
<dbReference type="InterPro" id="IPR009048">
    <property type="entry name" value="A-macroglobulin_rcpt-bd"/>
</dbReference>
<dbReference type="InterPro" id="IPR041555">
    <property type="entry name" value="MG3"/>
</dbReference>
<evidence type="ECO:0000313" key="14">
    <source>
        <dbReference type="Proteomes" id="UP000735302"/>
    </source>
</evidence>
<reference evidence="13 14" key="1">
    <citation type="journal article" date="2021" name="Elife">
        <title>Chloroplast acquisition without the gene transfer in kleptoplastic sea slugs, Plakobranchus ocellatus.</title>
        <authorList>
            <person name="Maeda T."/>
            <person name="Takahashi S."/>
            <person name="Yoshida T."/>
            <person name="Shimamura S."/>
            <person name="Takaki Y."/>
            <person name="Nagai Y."/>
            <person name="Toyoda A."/>
            <person name="Suzuki Y."/>
            <person name="Arimoto A."/>
            <person name="Ishii H."/>
            <person name="Satoh N."/>
            <person name="Nishiyama T."/>
            <person name="Hasebe M."/>
            <person name="Maruyama T."/>
            <person name="Minagawa J."/>
            <person name="Obokata J."/>
            <person name="Shigenobu S."/>
        </authorList>
    </citation>
    <scope>NUCLEOTIDE SEQUENCE [LARGE SCALE GENOMIC DNA]</scope>
</reference>
<dbReference type="PANTHER" id="PTHR11412:SF171">
    <property type="entry name" value="PREGNANCY ZONE PROTEIN-LIKE PROTEIN"/>
    <property type="match status" value="1"/>
</dbReference>
<evidence type="ECO:0000256" key="1">
    <source>
        <dbReference type="ARBA" id="ARBA00004613"/>
    </source>
</evidence>
<evidence type="ECO:0000256" key="6">
    <source>
        <dbReference type="ARBA" id="ARBA00022900"/>
    </source>
</evidence>
<dbReference type="InterPro" id="IPR041813">
    <property type="entry name" value="A2M_TED"/>
</dbReference>
<dbReference type="Gene3D" id="2.60.40.10">
    <property type="entry name" value="Immunoglobulins"/>
    <property type="match status" value="2"/>
</dbReference>
<evidence type="ECO:0000256" key="5">
    <source>
        <dbReference type="ARBA" id="ARBA00022729"/>
    </source>
</evidence>
<keyword evidence="14" id="KW-1185">Reference proteome</keyword>
<dbReference type="InterPro" id="IPR036595">
    <property type="entry name" value="A-macroglobulin_rcpt-bd_sf"/>
</dbReference>
<dbReference type="SUPFAM" id="SSF49410">
    <property type="entry name" value="Alpha-macroglobulin receptor domain"/>
    <property type="match status" value="1"/>
</dbReference>
<dbReference type="SMART" id="SM01360">
    <property type="entry name" value="A2M"/>
    <property type="match status" value="1"/>
</dbReference>
<dbReference type="Pfam" id="PF07703">
    <property type="entry name" value="A2M_BRD"/>
    <property type="match status" value="1"/>
</dbReference>
<dbReference type="CDD" id="cd02897">
    <property type="entry name" value="A2M_2"/>
    <property type="match status" value="1"/>
</dbReference>
<dbReference type="Pfam" id="PF07677">
    <property type="entry name" value="A2M_recep"/>
    <property type="match status" value="1"/>
</dbReference>
<dbReference type="Gene3D" id="2.60.40.1940">
    <property type="match status" value="1"/>
</dbReference>
<dbReference type="InterPro" id="IPR002890">
    <property type="entry name" value="MG2"/>
</dbReference>
<evidence type="ECO:0000256" key="3">
    <source>
        <dbReference type="ARBA" id="ARBA00022525"/>
    </source>
</evidence>
<protein>
    <submittedName>
        <fullName evidence="13">Alpha-2-macroglobulin-like protein</fullName>
    </submittedName>
</protein>
<dbReference type="Proteomes" id="UP000735302">
    <property type="component" value="Unassembled WGS sequence"/>
</dbReference>
<evidence type="ECO:0000259" key="11">
    <source>
        <dbReference type="SMART" id="SM01360"/>
    </source>
</evidence>
<evidence type="ECO:0000256" key="4">
    <source>
        <dbReference type="ARBA" id="ARBA00022690"/>
    </source>
</evidence>
<keyword evidence="4" id="KW-0646">Protease inhibitor</keyword>
<dbReference type="InterPro" id="IPR019742">
    <property type="entry name" value="MacrogloblnA2_CS"/>
</dbReference>
<dbReference type="EMBL" id="BLXT01007044">
    <property type="protein sequence ID" value="GFO36086.1"/>
    <property type="molecule type" value="Genomic_DNA"/>
</dbReference>
<dbReference type="Gene3D" id="2.60.40.690">
    <property type="entry name" value="Alpha-macroglobulin, receptor-binding domain"/>
    <property type="match status" value="1"/>
</dbReference>
<dbReference type="PANTHER" id="PTHR11412">
    <property type="entry name" value="MACROGLOBULIN / COMPLEMENT"/>
    <property type="match status" value="1"/>
</dbReference>
<dbReference type="Gene3D" id="2.20.130.20">
    <property type="match status" value="1"/>
</dbReference>
<dbReference type="InterPro" id="IPR001599">
    <property type="entry name" value="Macroglobln_a2"/>
</dbReference>
<dbReference type="InterPro" id="IPR011626">
    <property type="entry name" value="Alpha-macroglobulin_TED"/>
</dbReference>
<keyword evidence="6" id="KW-0722">Serine protease inhibitor</keyword>
<feature type="domain" description="Alpha-macroglobulin receptor-binding" evidence="12">
    <location>
        <begin position="1438"/>
        <end position="1532"/>
    </location>
</feature>
<keyword evidence="7" id="KW-1015">Disulfide bond</keyword>
<dbReference type="Pfam" id="PF01835">
    <property type="entry name" value="MG2"/>
    <property type="match status" value="1"/>
</dbReference>
<evidence type="ECO:0000256" key="7">
    <source>
        <dbReference type="ARBA" id="ARBA00023157"/>
    </source>
</evidence>
<comment type="similarity">
    <text evidence="2">Belongs to the protease inhibitor I39 (alpha-2-macroglobulin) family.</text>
</comment>
<dbReference type="SUPFAM" id="SSF81296">
    <property type="entry name" value="E set domains"/>
    <property type="match status" value="1"/>
</dbReference>
<dbReference type="SMART" id="SM01361">
    <property type="entry name" value="A2M_recep"/>
    <property type="match status" value="1"/>
</dbReference>
<feature type="domain" description="Alpha-2-macroglobulin bait region" evidence="10">
    <location>
        <begin position="458"/>
        <end position="664"/>
    </location>
</feature>
<evidence type="ECO:0000259" key="12">
    <source>
        <dbReference type="SMART" id="SM01361"/>
    </source>
</evidence>
<dbReference type="Gene3D" id="2.60.40.1930">
    <property type="match status" value="2"/>
</dbReference>
<dbReference type="FunFam" id="1.50.10.20:FF:000001">
    <property type="entry name" value="CD109 isoform 1"/>
    <property type="match status" value="1"/>
</dbReference>
<dbReference type="FunFam" id="2.60.40.1930:FF:000001">
    <property type="entry name" value="CD109 isoform 3"/>
    <property type="match status" value="1"/>
</dbReference>
<feature type="domain" description="Alpha-2-macroglobulin" evidence="11">
    <location>
        <begin position="785"/>
        <end position="875"/>
    </location>
</feature>
<comment type="subcellular location">
    <subcellularLocation>
        <location evidence="1">Secreted</location>
    </subcellularLocation>
</comment>
<dbReference type="InterPro" id="IPR014756">
    <property type="entry name" value="Ig_E-set"/>
</dbReference>
<dbReference type="InterPro" id="IPR008930">
    <property type="entry name" value="Terpenoid_cyclase/PrenylTrfase"/>
</dbReference>
<dbReference type="Gene3D" id="2.60.120.1540">
    <property type="match status" value="1"/>
</dbReference>
<evidence type="ECO:0000313" key="13">
    <source>
        <dbReference type="EMBL" id="GFO36086.1"/>
    </source>
</evidence>
<keyword evidence="3" id="KW-0964">Secreted</keyword>
<accession>A0AAV4CW00</accession>
<name>A0AAV4CW00_9GAST</name>
<keyword evidence="8" id="KW-0325">Glycoprotein</keyword>
<organism evidence="13 14">
    <name type="scientific">Plakobranchus ocellatus</name>
    <dbReference type="NCBI Taxonomy" id="259542"/>
    <lineage>
        <taxon>Eukaryota</taxon>
        <taxon>Metazoa</taxon>
        <taxon>Spiralia</taxon>
        <taxon>Lophotrochozoa</taxon>
        <taxon>Mollusca</taxon>
        <taxon>Gastropoda</taxon>
        <taxon>Heterobranchia</taxon>
        <taxon>Euthyneura</taxon>
        <taxon>Panpulmonata</taxon>
        <taxon>Sacoglossa</taxon>
        <taxon>Placobranchoidea</taxon>
        <taxon>Plakobranchidae</taxon>
        <taxon>Plakobranchus</taxon>
    </lineage>
</organism>
<dbReference type="Pfam" id="PF00207">
    <property type="entry name" value="A2M"/>
    <property type="match status" value="1"/>
</dbReference>
<dbReference type="Pfam" id="PF17791">
    <property type="entry name" value="MG3"/>
    <property type="match status" value="1"/>
</dbReference>
<dbReference type="InterPro" id="IPR011625">
    <property type="entry name" value="A2M_N_BRD"/>
</dbReference>
<dbReference type="SUPFAM" id="SSF48239">
    <property type="entry name" value="Terpenoid cyclases/Protein prenyltransferases"/>
    <property type="match status" value="1"/>
</dbReference>
<dbReference type="InterPro" id="IPR040839">
    <property type="entry name" value="MG4"/>
</dbReference>
<dbReference type="Pfam" id="PF17789">
    <property type="entry name" value="MG4"/>
    <property type="match status" value="1"/>
</dbReference>
<gene>
    <name evidence="13" type="ORF">PoB_006259100</name>
</gene>
<dbReference type="InterPro" id="IPR047565">
    <property type="entry name" value="Alpha-macroglob_thiol-ester_cl"/>
</dbReference>
<dbReference type="Pfam" id="PF07678">
    <property type="entry name" value="TED_complement"/>
    <property type="match status" value="1"/>
</dbReference>
<evidence type="ECO:0000259" key="10">
    <source>
        <dbReference type="SMART" id="SM01359"/>
    </source>
</evidence>
<evidence type="ECO:0000256" key="8">
    <source>
        <dbReference type="ARBA" id="ARBA00023180"/>
    </source>
</evidence>
<dbReference type="Gene3D" id="6.20.50.160">
    <property type="match status" value="1"/>
</dbReference>
<feature type="chain" id="PRO_5043326989" evidence="9">
    <location>
        <begin position="24"/>
        <end position="1706"/>
    </location>
</feature>